<feature type="domain" description="SbsA Ig-like" evidence="3">
    <location>
        <begin position="28"/>
        <end position="133"/>
    </location>
</feature>
<proteinExistence type="predicted"/>
<sequence>MNVIKKLTLALLVLVPLDLAAQTLTLDDLSPVVVTSTPVAGSSAVAPSTKEITVTFSKDMMTQKMWSVVQVEGANFPKITGQVYFKSDGRTFVIPVALGKNTVYALSINSRSHTGFKDLKGKPAQPYILSFKTSG</sequence>
<feature type="chain" id="PRO_5046199040" evidence="2">
    <location>
        <begin position="21"/>
        <end position="135"/>
    </location>
</feature>
<dbReference type="Proteomes" id="UP001218788">
    <property type="component" value="Unassembled WGS sequence"/>
</dbReference>
<dbReference type="Pfam" id="PF13205">
    <property type="entry name" value="Big_5"/>
    <property type="match status" value="1"/>
</dbReference>
<protein>
    <submittedName>
        <fullName evidence="4">Ig-like domain-containing protein</fullName>
    </submittedName>
</protein>
<dbReference type="Gene3D" id="2.60.40.1220">
    <property type="match status" value="1"/>
</dbReference>
<keyword evidence="1 2" id="KW-0732">Signal</keyword>
<comment type="caution">
    <text evidence="4">The sequence shown here is derived from an EMBL/GenBank/DDBJ whole genome shotgun (WGS) entry which is preliminary data.</text>
</comment>
<evidence type="ECO:0000313" key="5">
    <source>
        <dbReference type="Proteomes" id="UP001218788"/>
    </source>
</evidence>
<keyword evidence="5" id="KW-1185">Reference proteome</keyword>
<name>A0ABT5L2S2_9ALTE</name>
<dbReference type="InterPro" id="IPR014755">
    <property type="entry name" value="Cu-Rt/internalin_Ig-like"/>
</dbReference>
<dbReference type="InterPro" id="IPR032812">
    <property type="entry name" value="SbsA_Ig"/>
</dbReference>
<evidence type="ECO:0000313" key="4">
    <source>
        <dbReference type="EMBL" id="MDC8831345.1"/>
    </source>
</evidence>
<organism evidence="4 5">
    <name type="scientific">Alteromonas gilva</name>
    <dbReference type="NCBI Taxonomy" id="2987522"/>
    <lineage>
        <taxon>Bacteria</taxon>
        <taxon>Pseudomonadati</taxon>
        <taxon>Pseudomonadota</taxon>
        <taxon>Gammaproteobacteria</taxon>
        <taxon>Alteromonadales</taxon>
        <taxon>Alteromonadaceae</taxon>
        <taxon>Alteromonas/Salinimonas group</taxon>
        <taxon>Alteromonas</taxon>
    </lineage>
</organism>
<evidence type="ECO:0000259" key="3">
    <source>
        <dbReference type="Pfam" id="PF13205"/>
    </source>
</evidence>
<feature type="signal peptide" evidence="2">
    <location>
        <begin position="1"/>
        <end position="20"/>
    </location>
</feature>
<evidence type="ECO:0000256" key="2">
    <source>
        <dbReference type="SAM" id="SignalP"/>
    </source>
</evidence>
<evidence type="ECO:0000256" key="1">
    <source>
        <dbReference type="ARBA" id="ARBA00022729"/>
    </source>
</evidence>
<dbReference type="RefSeq" id="WP_273640587.1">
    <property type="nucleotide sequence ID" value="NZ_JAQQXP010000001.1"/>
</dbReference>
<dbReference type="EMBL" id="JAQQXP010000001">
    <property type="protein sequence ID" value="MDC8831345.1"/>
    <property type="molecule type" value="Genomic_DNA"/>
</dbReference>
<accession>A0ABT5L2S2</accession>
<reference evidence="4 5" key="1">
    <citation type="submission" date="2022-10" db="EMBL/GenBank/DDBJ databases">
        <title>Alteromonas sp. chi3 Genome sequencing.</title>
        <authorList>
            <person name="Park S."/>
        </authorList>
    </citation>
    <scope>NUCLEOTIDE SEQUENCE [LARGE SCALE GENOMIC DNA]</scope>
    <source>
        <strain evidence="5">chi3</strain>
    </source>
</reference>
<gene>
    <name evidence="4" type="ORF">OIK42_11295</name>
</gene>